<evidence type="ECO:0000313" key="4">
    <source>
        <dbReference type="Proteomes" id="UP000635606"/>
    </source>
</evidence>
<dbReference type="PANTHER" id="PTHR35152:SF1">
    <property type="entry name" value="DOMAIN SIGNALLING PROTEIN, PUTATIVE (AFU_ORTHOLOGUE AFUA_5G11310)-RELATED"/>
    <property type="match status" value="1"/>
</dbReference>
<reference evidence="3" key="1">
    <citation type="submission" date="2021-01" db="EMBL/GenBank/DDBJ databases">
        <title>Whole genome shotgun sequence of Virgisporangium ochraceum NBRC 16418.</title>
        <authorList>
            <person name="Komaki H."/>
            <person name="Tamura T."/>
        </authorList>
    </citation>
    <scope>NUCLEOTIDE SEQUENCE</scope>
    <source>
        <strain evidence="3">NBRC 16418</strain>
    </source>
</reference>
<keyword evidence="1" id="KW-1133">Transmembrane helix</keyword>
<feature type="transmembrane region" description="Helical" evidence="1">
    <location>
        <begin position="81"/>
        <end position="105"/>
    </location>
</feature>
<dbReference type="Proteomes" id="UP000635606">
    <property type="component" value="Unassembled WGS sequence"/>
</dbReference>
<evidence type="ECO:0000256" key="1">
    <source>
        <dbReference type="PROSITE-ProRule" id="PRU00244"/>
    </source>
</evidence>
<protein>
    <submittedName>
        <fullName evidence="3">Membrane protein</fullName>
    </submittedName>
</protein>
<dbReference type="Pfam" id="PF03707">
    <property type="entry name" value="MHYT"/>
    <property type="match status" value="2"/>
</dbReference>
<organism evidence="3 4">
    <name type="scientific">Virgisporangium ochraceum</name>
    <dbReference type="NCBI Taxonomy" id="65505"/>
    <lineage>
        <taxon>Bacteria</taxon>
        <taxon>Bacillati</taxon>
        <taxon>Actinomycetota</taxon>
        <taxon>Actinomycetes</taxon>
        <taxon>Micromonosporales</taxon>
        <taxon>Micromonosporaceae</taxon>
        <taxon>Virgisporangium</taxon>
    </lineage>
</organism>
<feature type="transmembrane region" description="Helical" evidence="1">
    <location>
        <begin position="146"/>
        <end position="168"/>
    </location>
</feature>
<feature type="transmembrane region" description="Helical" evidence="1">
    <location>
        <begin position="112"/>
        <end position="134"/>
    </location>
</feature>
<feature type="transmembrane region" description="Helical" evidence="1">
    <location>
        <begin position="175"/>
        <end position="196"/>
    </location>
</feature>
<proteinExistence type="predicted"/>
<feature type="transmembrane region" description="Helical" evidence="1">
    <location>
        <begin position="44"/>
        <end position="69"/>
    </location>
</feature>
<dbReference type="RefSeq" id="WP_203926734.1">
    <property type="nucleotide sequence ID" value="NZ_BOPH01000020.1"/>
</dbReference>
<dbReference type="AlphaFoldDB" id="A0A8J3ZRR6"/>
<comment type="caution">
    <text evidence="3">The sequence shown here is derived from an EMBL/GenBank/DDBJ whole genome shotgun (WGS) entry which is preliminary data.</text>
</comment>
<feature type="domain" description="MHYT" evidence="2">
    <location>
        <begin position="9"/>
        <end position="199"/>
    </location>
</feature>
<accession>A0A8J3ZRR6</accession>
<feature type="transmembrane region" description="Helical" evidence="1">
    <location>
        <begin position="12"/>
        <end position="32"/>
    </location>
</feature>
<gene>
    <name evidence="3" type="ORF">Voc01_016900</name>
</gene>
<keyword evidence="4" id="KW-1185">Reference proteome</keyword>
<evidence type="ECO:0000259" key="2">
    <source>
        <dbReference type="PROSITE" id="PS50924"/>
    </source>
</evidence>
<dbReference type="PROSITE" id="PS50924">
    <property type="entry name" value="MHYT"/>
    <property type="match status" value="1"/>
</dbReference>
<keyword evidence="1" id="KW-0812">Transmembrane</keyword>
<dbReference type="GO" id="GO:0016020">
    <property type="term" value="C:membrane"/>
    <property type="evidence" value="ECO:0007669"/>
    <property type="project" value="UniProtKB-UniRule"/>
</dbReference>
<dbReference type="InterPro" id="IPR005330">
    <property type="entry name" value="MHYT_dom"/>
</dbReference>
<keyword evidence="1" id="KW-0472">Membrane</keyword>
<dbReference type="EMBL" id="BOPH01000020">
    <property type="protein sequence ID" value="GIJ66773.1"/>
    <property type="molecule type" value="Genomic_DNA"/>
</dbReference>
<sequence length="256" mass="26690">MAEVEHFTYGSVNPVLAFVLSFLGSLLSLVLARRARDARGFTRVRFLILSALSLGGTGIWLMHFMAMVGFDVPESPVRYDLLITVLSFAIAVVIVAVGLFTAVFTRPGALKILAGGFVTGVGIAAMHYTGMLAMDVGGRISFDLGYVAASVGIAVVAATTALCFAAVVRGAAATVGAALLMAVAVCSMHYTGMRAIQVRLTDPGARVHGLEAFELLAPIAVIACVMIMGLAYAAVSTTPHTERAAVTGHLERTRTG</sequence>
<name>A0A8J3ZRR6_9ACTN</name>
<feature type="transmembrane region" description="Helical" evidence="1">
    <location>
        <begin position="216"/>
        <end position="235"/>
    </location>
</feature>
<evidence type="ECO:0000313" key="3">
    <source>
        <dbReference type="EMBL" id="GIJ66773.1"/>
    </source>
</evidence>
<dbReference type="PANTHER" id="PTHR35152">
    <property type="entry name" value="DOMAIN SIGNALLING PROTEIN, PUTATIVE (AFU_ORTHOLOGUE AFUA_5G11310)-RELATED"/>
    <property type="match status" value="1"/>
</dbReference>